<evidence type="ECO:0000313" key="1">
    <source>
        <dbReference type="EMBL" id="KAL2864992.1"/>
    </source>
</evidence>
<dbReference type="Proteomes" id="UP001610432">
    <property type="component" value="Unassembled WGS sequence"/>
</dbReference>
<keyword evidence="1" id="KW-0560">Oxidoreductase</keyword>
<dbReference type="InterPro" id="IPR018724">
    <property type="entry name" value="2OG-Fe_dioxygenase"/>
</dbReference>
<dbReference type="RefSeq" id="XP_070883971.1">
    <property type="nucleotide sequence ID" value="XM_071033410.1"/>
</dbReference>
<keyword evidence="2" id="KW-1185">Reference proteome</keyword>
<sequence>MSPPILSQRAARALGSLRPLQRLAGTPPRQHRHYGAAAGIQTTEAPPVASRPEQAMPRPQLNIWQQAYRPQYYSAIAEIMKLRETYEKDRFIFVKGPKMARLLRGLGASGGDLEALPSVGDRLYRDPTLPFRKTRNGRFCFDFDTQTLRRLEFQPFVLSAEEGFKRHDSGQTRSFDEVEDVLQLNTAFQALCLFKAMIFHGIPIRQRPNFDYSVNHWICTLFSLRTLTTPQLRGEPALEGVHMDGVDHTMTTLLATDNMRSDSAVTFMHDVKEVTGIQLDEANAGLIQGRAQHVDFLDTLLVADYERKHSVSTVYAEDPSRDAHRDMLVFFTRKPVTKDHISSSVDSVVPHKGMPMEIPLFVPGRQQ</sequence>
<dbReference type="Gene3D" id="2.60.120.620">
    <property type="entry name" value="q2cbj1_9rhob like domain"/>
    <property type="match status" value="1"/>
</dbReference>
<comment type="caution">
    <text evidence="1">The sequence shown here is derived from an EMBL/GenBank/DDBJ whole genome shotgun (WGS) entry which is preliminary data.</text>
</comment>
<dbReference type="GeneID" id="98148482"/>
<name>A0ABR4LKT3_9EURO</name>
<accession>A0ABR4LKT3</accession>
<protein>
    <submittedName>
        <fullName evidence="1">2OG-Fe dioxygenase-domain-containing protein</fullName>
    </submittedName>
</protein>
<organism evidence="1 2">
    <name type="scientific">Aspergillus lucknowensis</name>
    <dbReference type="NCBI Taxonomy" id="176173"/>
    <lineage>
        <taxon>Eukaryota</taxon>
        <taxon>Fungi</taxon>
        <taxon>Dikarya</taxon>
        <taxon>Ascomycota</taxon>
        <taxon>Pezizomycotina</taxon>
        <taxon>Eurotiomycetes</taxon>
        <taxon>Eurotiomycetidae</taxon>
        <taxon>Eurotiales</taxon>
        <taxon>Aspergillaceae</taxon>
        <taxon>Aspergillus</taxon>
        <taxon>Aspergillus subgen. Nidulantes</taxon>
    </lineage>
</organism>
<keyword evidence="1" id="KW-0223">Dioxygenase</keyword>
<dbReference type="Pfam" id="PF10014">
    <property type="entry name" value="2OG-Fe_Oxy_2"/>
    <property type="match status" value="1"/>
</dbReference>
<reference evidence="1 2" key="1">
    <citation type="submission" date="2024-07" db="EMBL/GenBank/DDBJ databases">
        <title>Section-level genome sequencing and comparative genomics of Aspergillus sections Usti and Cavernicolus.</title>
        <authorList>
            <consortium name="Lawrence Berkeley National Laboratory"/>
            <person name="Nybo J.L."/>
            <person name="Vesth T.C."/>
            <person name="Theobald S."/>
            <person name="Frisvad J.C."/>
            <person name="Larsen T.O."/>
            <person name="Kjaerboelling I."/>
            <person name="Rothschild-Mancinelli K."/>
            <person name="Lyhne E.K."/>
            <person name="Kogle M.E."/>
            <person name="Barry K."/>
            <person name="Clum A."/>
            <person name="Na H."/>
            <person name="Ledsgaard L."/>
            <person name="Lin J."/>
            <person name="Lipzen A."/>
            <person name="Kuo A."/>
            <person name="Riley R."/>
            <person name="Mondo S."/>
            <person name="Labutti K."/>
            <person name="Haridas S."/>
            <person name="Pangalinan J."/>
            <person name="Salamov A.A."/>
            <person name="Simmons B.A."/>
            <person name="Magnuson J.K."/>
            <person name="Chen J."/>
            <person name="Drula E."/>
            <person name="Henrissat B."/>
            <person name="Wiebenga A."/>
            <person name="Lubbers R.J."/>
            <person name="Gomes A.C."/>
            <person name="Macurrencykelacurrency M.R."/>
            <person name="Stajich J."/>
            <person name="Grigoriev I.V."/>
            <person name="Mortensen U.H."/>
            <person name="De Vries R.P."/>
            <person name="Baker S.E."/>
            <person name="Andersen M.R."/>
        </authorList>
    </citation>
    <scope>NUCLEOTIDE SEQUENCE [LARGE SCALE GENOMIC DNA]</scope>
    <source>
        <strain evidence="1 2">CBS 449.75</strain>
    </source>
</reference>
<dbReference type="EMBL" id="JBFXLQ010000035">
    <property type="protein sequence ID" value="KAL2864992.1"/>
    <property type="molecule type" value="Genomic_DNA"/>
</dbReference>
<proteinExistence type="predicted"/>
<evidence type="ECO:0000313" key="2">
    <source>
        <dbReference type="Proteomes" id="UP001610432"/>
    </source>
</evidence>
<gene>
    <name evidence="1" type="ORF">BJX67DRAFT_383213</name>
</gene>
<dbReference type="GO" id="GO:0051213">
    <property type="term" value="F:dioxygenase activity"/>
    <property type="evidence" value="ECO:0007669"/>
    <property type="project" value="UniProtKB-KW"/>
</dbReference>